<feature type="region of interest" description="Disordered" evidence="1">
    <location>
        <begin position="492"/>
        <end position="543"/>
    </location>
</feature>
<reference evidence="2" key="1">
    <citation type="submission" date="2012-11" db="EMBL/GenBank/DDBJ databases">
        <authorList>
            <person name="Lucero-Rivera Y.E."/>
            <person name="Tovar-Ramirez D."/>
        </authorList>
    </citation>
    <scope>NUCLEOTIDE SEQUENCE</scope>
    <source>
        <tissue evidence="2">Salivary gland</tissue>
    </source>
</reference>
<protein>
    <submittedName>
        <fullName evidence="2">Uncharacterized protein</fullName>
    </submittedName>
</protein>
<feature type="region of interest" description="Disordered" evidence="1">
    <location>
        <begin position="232"/>
        <end position="252"/>
    </location>
</feature>
<name>L7MEB9_RHIPC</name>
<dbReference type="GO" id="GO:0005777">
    <property type="term" value="C:peroxisome"/>
    <property type="evidence" value="ECO:0007669"/>
    <property type="project" value="InterPro"/>
</dbReference>
<feature type="compositionally biased region" description="Gly residues" evidence="1">
    <location>
        <begin position="177"/>
        <end position="186"/>
    </location>
</feature>
<organism evidence="2">
    <name type="scientific">Rhipicephalus pulchellus</name>
    <name type="common">Yellow backed tick</name>
    <name type="synonym">Dermacentor pulchellus</name>
    <dbReference type="NCBI Taxonomy" id="72859"/>
    <lineage>
        <taxon>Eukaryota</taxon>
        <taxon>Metazoa</taxon>
        <taxon>Ecdysozoa</taxon>
        <taxon>Arthropoda</taxon>
        <taxon>Chelicerata</taxon>
        <taxon>Arachnida</taxon>
        <taxon>Acari</taxon>
        <taxon>Parasitiformes</taxon>
        <taxon>Ixodida</taxon>
        <taxon>Ixodoidea</taxon>
        <taxon>Ixodidae</taxon>
        <taxon>Rhipicephalinae</taxon>
        <taxon>Rhipicephalus</taxon>
        <taxon>Rhipicephalus</taxon>
    </lineage>
</organism>
<dbReference type="EMBL" id="GACK01003451">
    <property type="protein sequence ID" value="JAA61583.1"/>
    <property type="molecule type" value="mRNA"/>
</dbReference>
<dbReference type="AlphaFoldDB" id="L7MEB9"/>
<dbReference type="PANTHER" id="PTHR14918:SF3">
    <property type="entry name" value="KICSTOR COMPLEX PROTEIN SZT2"/>
    <property type="match status" value="1"/>
</dbReference>
<evidence type="ECO:0000256" key="1">
    <source>
        <dbReference type="SAM" id="MobiDB-lite"/>
    </source>
</evidence>
<dbReference type="PANTHER" id="PTHR14918">
    <property type="entry name" value="KICSTOR COMPLEX PROTEIN SZT2"/>
    <property type="match status" value="1"/>
</dbReference>
<feature type="region of interest" description="Disordered" evidence="1">
    <location>
        <begin position="122"/>
        <end position="199"/>
    </location>
</feature>
<feature type="non-terminal residue" evidence="2">
    <location>
        <position position="1"/>
    </location>
</feature>
<feature type="compositionally biased region" description="Polar residues" evidence="1">
    <location>
        <begin position="529"/>
        <end position="542"/>
    </location>
</feature>
<dbReference type="InterPro" id="IPR033228">
    <property type="entry name" value="SZT2"/>
</dbReference>
<feature type="compositionally biased region" description="Low complexity" evidence="1">
    <location>
        <begin position="493"/>
        <end position="507"/>
    </location>
</feature>
<proteinExistence type="evidence at transcript level"/>
<accession>L7MEB9</accession>
<sequence length="824" mass="91000">AAAAATKLAVHNIVGQVLRGVKPKTPMQAAPYATCDDPVIRHGRQVQDMRGLRRRELVEFHRIYDDKGTSANLLVMEKMLTQVKKEARLVHYCLTPLLFSPTWRLKVAQVRDHTLEAAIASGVPSDCPATHDQQPPAGQRTRHSSGGSQKSVGGDASNVAASRRMRRSSGVPSVTSGGSGGAGGGQQSSPKQHRRSTNEETWHMTVCSHYIQEYIQYLQNLGFMAIQTKHTSSRKSSAMSVRRRESDSANKRQSVGTLALGELPRHCLFQWHLGGLYFFEVGFCDPYVACNLFLVERQRLLPSGTQLYMSQVTSEFIEDMDKIRVNMHMHSFTYDYHLRTIHSYISGQQLLFKHGYHLTSFLDDFVKYYQKSPNYARNLIYAGSVVIPSVNVAPNQLYNYIIGHNKLYGMKVIRMVPVVCDSSSDLDTEYALVEISNRKVSYRDANDVQQTDSFFVGILTIHDTSPTFVEHNLLALGFYILLTSQRELFPKFSSTSGPPGSSTSGSADGTGDGTEGCFRPVRALGGTPGTSQPTSAVPSRRSSCVVAPTAPVERVRTLTTLPQQLVLSPEELMSTGSTGAAAAPVGIPSVASSSSLASSNAGGTRSRKTSFRGICEEEVAYLGYYSSHETLMQKVMSEQATAVADHLREVVAQASLHCRRDYLWKCLLWRHKNSDDASTTVRENTARPSITFAELTELLGYVKTVPLDQVDPQLGPLLASHFGWYRGLLRVLMQRYSDCHCLFVSPDNNVHYLVVMSPTCADSFILLTINNQLCRADLSLVHRETAEQEKSSTDKTSSGVSTLHSLVEELVTTCCFHEWAGLLT</sequence>
<evidence type="ECO:0000313" key="2">
    <source>
        <dbReference type="EMBL" id="JAA61583.1"/>
    </source>
</evidence>
<reference evidence="2" key="2">
    <citation type="journal article" date="2015" name="J. Proteomics">
        <title>Sexual differences in the sialomes of the zebra tick, Rhipicephalus pulchellus.</title>
        <authorList>
            <person name="Tan A.W."/>
            <person name="Francischetti I.M."/>
            <person name="Slovak M."/>
            <person name="Kini R.M."/>
            <person name="Ribeiro J.M."/>
        </authorList>
    </citation>
    <scope>NUCLEOTIDE SEQUENCE</scope>
    <source>
        <tissue evidence="2">Salivary gland</tissue>
    </source>
</reference>